<sequence>MKITYDKSADAMYIYLADGKKSTHTEEVREDLLVDYAGKEMIGIEILDASNKLSKKSLSNAGDNAVYLHKISKKI</sequence>
<dbReference type="PANTHER" id="PTHR37029">
    <property type="entry name" value="SSR1768 PROTEIN"/>
    <property type="match status" value="1"/>
</dbReference>
<gene>
    <name evidence="1" type="ORF">A3D25_00460</name>
</gene>
<dbReference type="EMBL" id="MFDD01000008">
    <property type="protein sequence ID" value="OGE40576.1"/>
    <property type="molecule type" value="Genomic_DNA"/>
</dbReference>
<dbReference type="Proteomes" id="UP000177328">
    <property type="component" value="Unassembled WGS sequence"/>
</dbReference>
<dbReference type="AlphaFoldDB" id="A0A1F5KI19"/>
<organism evidence="1 2">
    <name type="scientific">Candidatus Daviesbacteria bacterium RIFCSPHIGHO2_02_FULL_43_12</name>
    <dbReference type="NCBI Taxonomy" id="1797776"/>
    <lineage>
        <taxon>Bacteria</taxon>
        <taxon>Candidatus Daviesiibacteriota</taxon>
    </lineage>
</organism>
<dbReference type="InterPro" id="IPR019270">
    <property type="entry name" value="DUF2283"/>
</dbReference>
<protein>
    <recommendedName>
        <fullName evidence="3">DUF2283 domain-containing protein</fullName>
    </recommendedName>
</protein>
<accession>A0A1F5KI19</accession>
<reference evidence="1 2" key="1">
    <citation type="journal article" date="2016" name="Nat. Commun.">
        <title>Thousands of microbial genomes shed light on interconnected biogeochemical processes in an aquifer system.</title>
        <authorList>
            <person name="Anantharaman K."/>
            <person name="Brown C.T."/>
            <person name="Hug L.A."/>
            <person name="Sharon I."/>
            <person name="Castelle C.J."/>
            <person name="Probst A.J."/>
            <person name="Thomas B.C."/>
            <person name="Singh A."/>
            <person name="Wilkins M.J."/>
            <person name="Karaoz U."/>
            <person name="Brodie E.L."/>
            <person name="Williams K.H."/>
            <person name="Hubbard S.S."/>
            <person name="Banfield J.F."/>
        </authorList>
    </citation>
    <scope>NUCLEOTIDE SEQUENCE [LARGE SCALE GENOMIC DNA]</scope>
</reference>
<proteinExistence type="predicted"/>
<evidence type="ECO:0000313" key="2">
    <source>
        <dbReference type="Proteomes" id="UP000177328"/>
    </source>
</evidence>
<evidence type="ECO:0008006" key="3">
    <source>
        <dbReference type="Google" id="ProtNLM"/>
    </source>
</evidence>
<dbReference type="Pfam" id="PF10049">
    <property type="entry name" value="DUF2283"/>
    <property type="match status" value="1"/>
</dbReference>
<dbReference type="PANTHER" id="PTHR37029:SF1">
    <property type="entry name" value="SSR1768 PROTEIN"/>
    <property type="match status" value="1"/>
</dbReference>
<comment type="caution">
    <text evidence="1">The sequence shown here is derived from an EMBL/GenBank/DDBJ whole genome shotgun (WGS) entry which is preliminary data.</text>
</comment>
<name>A0A1F5KI19_9BACT</name>
<evidence type="ECO:0000313" key="1">
    <source>
        <dbReference type="EMBL" id="OGE40576.1"/>
    </source>
</evidence>